<dbReference type="PANTHER" id="PTHR13693">
    <property type="entry name" value="CLASS II AMINOTRANSFERASE/8-AMINO-7-OXONONANOATE SYNTHASE"/>
    <property type="match status" value="1"/>
</dbReference>
<evidence type="ECO:0000256" key="5">
    <source>
        <dbReference type="SAM" id="MobiDB-lite"/>
    </source>
</evidence>
<evidence type="ECO:0000313" key="7">
    <source>
        <dbReference type="EMBL" id="MBA8915343.1"/>
    </source>
</evidence>
<dbReference type="SUPFAM" id="SSF53383">
    <property type="entry name" value="PLP-dependent transferases"/>
    <property type="match status" value="1"/>
</dbReference>
<comment type="caution">
    <text evidence="7">The sequence shown here is derived from an EMBL/GenBank/DDBJ whole genome shotgun (WGS) entry which is preliminary data.</text>
</comment>
<name>A0AA40S6F0_9HYPH</name>
<organism evidence="7 8">
    <name type="scientific">Methylorubrum thiocyanatum</name>
    <dbReference type="NCBI Taxonomy" id="47958"/>
    <lineage>
        <taxon>Bacteria</taxon>
        <taxon>Pseudomonadati</taxon>
        <taxon>Pseudomonadota</taxon>
        <taxon>Alphaproteobacteria</taxon>
        <taxon>Hyphomicrobiales</taxon>
        <taxon>Methylobacteriaceae</taxon>
        <taxon>Methylorubrum</taxon>
    </lineage>
</organism>
<accession>A0AA40S6F0</accession>
<evidence type="ECO:0000256" key="3">
    <source>
        <dbReference type="ARBA" id="ARBA00022679"/>
    </source>
</evidence>
<dbReference type="Pfam" id="PF00155">
    <property type="entry name" value="Aminotran_1_2"/>
    <property type="match status" value="1"/>
</dbReference>
<keyword evidence="7" id="KW-0012">Acyltransferase</keyword>
<keyword evidence="3 7" id="KW-0808">Transferase</keyword>
<dbReference type="GO" id="GO:0030170">
    <property type="term" value="F:pyridoxal phosphate binding"/>
    <property type="evidence" value="ECO:0007669"/>
    <property type="project" value="InterPro"/>
</dbReference>
<evidence type="ECO:0000259" key="6">
    <source>
        <dbReference type="Pfam" id="PF00155"/>
    </source>
</evidence>
<dbReference type="InterPro" id="IPR015421">
    <property type="entry name" value="PyrdxlP-dep_Trfase_major"/>
</dbReference>
<evidence type="ECO:0000313" key="8">
    <source>
        <dbReference type="Proteomes" id="UP000543554"/>
    </source>
</evidence>
<dbReference type="EMBL" id="JACJIB010000008">
    <property type="protein sequence ID" value="MBA8915343.1"/>
    <property type="molecule type" value="Genomic_DNA"/>
</dbReference>
<dbReference type="AlphaFoldDB" id="A0AA40S6F0"/>
<feature type="region of interest" description="Disordered" evidence="5">
    <location>
        <begin position="395"/>
        <end position="414"/>
    </location>
</feature>
<dbReference type="InterPro" id="IPR004839">
    <property type="entry name" value="Aminotransferase_I/II_large"/>
</dbReference>
<comment type="cofactor">
    <cofactor evidence="1">
        <name>pyridoxal 5'-phosphate</name>
        <dbReference type="ChEBI" id="CHEBI:597326"/>
    </cofactor>
</comment>
<feature type="compositionally biased region" description="Polar residues" evidence="5">
    <location>
        <begin position="396"/>
        <end position="407"/>
    </location>
</feature>
<proteinExistence type="predicted"/>
<dbReference type="RefSeq" id="WP_182556340.1">
    <property type="nucleotide sequence ID" value="NZ_BPRF01000024.1"/>
</dbReference>
<feature type="region of interest" description="Disordered" evidence="5">
    <location>
        <begin position="1"/>
        <end position="32"/>
    </location>
</feature>
<keyword evidence="8" id="KW-1185">Reference proteome</keyword>
<dbReference type="InterPro" id="IPR015424">
    <property type="entry name" value="PyrdxlP-dep_Trfase"/>
</dbReference>
<feature type="domain" description="Aminotransferase class I/classII large" evidence="6">
    <location>
        <begin position="36"/>
        <end position="372"/>
    </location>
</feature>
<protein>
    <recommendedName>
        <fullName evidence="2">8-amino-7-oxononanoate synthase</fullName>
    </recommendedName>
    <alternativeName>
        <fullName evidence="4">Alpha-oxoamine synthase</fullName>
    </alternativeName>
</protein>
<dbReference type="Proteomes" id="UP000543554">
    <property type="component" value="Unassembled WGS sequence"/>
</dbReference>
<sequence>MRHREQTDATNRDRADGVSLLHRSAAPGDDHPVRGLDFASQDCLGLSTHPDIVATAADTLRRLGVRSVCAATEAGAPGLALALERRIADFLQMEEALLCPTGRAAAQAVIRGLVRPADHVVIDAAIRGSLREVSEIATDNLSPFRHLDAEHCRALLRAIRARDAENGILVVTESLSPLDSGTPDLAVLRALCDEYGATLLVDVSQDLGCLGEDGRGHLGLQDMLGRADLVTGSFSKSFASNGGFVAARTRAVTRCLRAGDAAAQTLSPIQIAVILKAFAIIDDAEGRERRARLMRNVLNLRTALRDRALAVCGEPCTSVSVEVGTGEPARLAAARLAERGLLADLAALAETGRLRLHVTAGHGDAEIARAAACLAEVLGEVFGELFGEVFGDASGKTRSAATGSSARPNLRAAA</sequence>
<evidence type="ECO:0000256" key="2">
    <source>
        <dbReference type="ARBA" id="ARBA00016004"/>
    </source>
</evidence>
<dbReference type="InterPro" id="IPR015422">
    <property type="entry name" value="PyrdxlP-dep_Trfase_small"/>
</dbReference>
<gene>
    <name evidence="7" type="ORF">HNR51_004443</name>
</gene>
<dbReference type="Gene3D" id="3.40.640.10">
    <property type="entry name" value="Type I PLP-dependent aspartate aminotransferase-like (Major domain)"/>
    <property type="match status" value="1"/>
</dbReference>
<reference evidence="7 8" key="1">
    <citation type="submission" date="2020-08" db="EMBL/GenBank/DDBJ databases">
        <title>Genomic Encyclopedia of Type Strains, Phase IV (KMG-IV): sequencing the most valuable type-strain genomes for metagenomic binning, comparative biology and taxonomic classification.</title>
        <authorList>
            <person name="Goeker M."/>
        </authorList>
    </citation>
    <scope>NUCLEOTIDE SEQUENCE [LARGE SCALE GENOMIC DNA]</scope>
    <source>
        <strain evidence="7 8">DSM 11490</strain>
    </source>
</reference>
<dbReference type="Gene3D" id="3.90.1150.10">
    <property type="entry name" value="Aspartate Aminotransferase, domain 1"/>
    <property type="match status" value="1"/>
</dbReference>
<dbReference type="GO" id="GO:0016746">
    <property type="term" value="F:acyltransferase activity"/>
    <property type="evidence" value="ECO:0007669"/>
    <property type="project" value="UniProtKB-KW"/>
</dbReference>
<dbReference type="InterPro" id="IPR050087">
    <property type="entry name" value="AON_synthase_class-II"/>
</dbReference>
<evidence type="ECO:0000256" key="4">
    <source>
        <dbReference type="ARBA" id="ARBA00031658"/>
    </source>
</evidence>
<evidence type="ECO:0000256" key="1">
    <source>
        <dbReference type="ARBA" id="ARBA00001933"/>
    </source>
</evidence>
<feature type="compositionally biased region" description="Basic and acidic residues" evidence="5">
    <location>
        <begin position="1"/>
        <end position="16"/>
    </location>
</feature>